<dbReference type="AlphaFoldDB" id="D2R6W5"/>
<sequence length="44" mass="4727">MIPQVPCMQPLPILKVGAIDARLTNVGQMHLMAQSLGVLARSAR</sequence>
<name>D2R6W5_PIRSD</name>
<protein>
    <submittedName>
        <fullName evidence="1">Uncharacterized protein</fullName>
    </submittedName>
</protein>
<keyword evidence="2" id="KW-1185">Reference proteome</keyword>
<gene>
    <name evidence="1" type="ordered locus">Psta_4526</name>
</gene>
<evidence type="ECO:0000313" key="1">
    <source>
        <dbReference type="EMBL" id="ADB19168.1"/>
    </source>
</evidence>
<dbReference type="EMBL" id="CP001848">
    <property type="protein sequence ID" value="ADB19168.1"/>
    <property type="molecule type" value="Genomic_DNA"/>
</dbReference>
<organism evidence="1 2">
    <name type="scientific">Pirellula staleyi (strain ATCC 27377 / DSM 6068 / ICPB 4128)</name>
    <name type="common">Pirella staleyi</name>
    <dbReference type="NCBI Taxonomy" id="530564"/>
    <lineage>
        <taxon>Bacteria</taxon>
        <taxon>Pseudomonadati</taxon>
        <taxon>Planctomycetota</taxon>
        <taxon>Planctomycetia</taxon>
        <taxon>Pirellulales</taxon>
        <taxon>Pirellulaceae</taxon>
        <taxon>Pirellula</taxon>
    </lineage>
</organism>
<proteinExistence type="predicted"/>
<dbReference type="HOGENOM" id="CLU_3219948_0_0_0"/>
<evidence type="ECO:0000313" key="2">
    <source>
        <dbReference type="Proteomes" id="UP000001887"/>
    </source>
</evidence>
<dbReference type="Proteomes" id="UP000001887">
    <property type="component" value="Chromosome"/>
</dbReference>
<accession>D2R6W5</accession>
<dbReference type="KEGG" id="psl:Psta_4526"/>
<reference evidence="1 2" key="1">
    <citation type="journal article" date="2009" name="Stand. Genomic Sci.">
        <title>Complete genome sequence of Pirellula staleyi type strain (ATCC 27377).</title>
        <authorList>
            <person name="Clum A."/>
            <person name="Tindall B.J."/>
            <person name="Sikorski J."/>
            <person name="Ivanova N."/>
            <person name="Mavrommatis K."/>
            <person name="Lucas S."/>
            <person name="Glavina del Rio T."/>
            <person name="Nolan M."/>
            <person name="Chen F."/>
            <person name="Tice H."/>
            <person name="Pitluck S."/>
            <person name="Cheng J.F."/>
            <person name="Chertkov O."/>
            <person name="Brettin T."/>
            <person name="Han C."/>
            <person name="Detter J.C."/>
            <person name="Kuske C."/>
            <person name="Bruce D."/>
            <person name="Goodwin L."/>
            <person name="Ovchinikova G."/>
            <person name="Pati A."/>
            <person name="Mikhailova N."/>
            <person name="Chen A."/>
            <person name="Palaniappan K."/>
            <person name="Land M."/>
            <person name="Hauser L."/>
            <person name="Chang Y.J."/>
            <person name="Jeffries C.D."/>
            <person name="Chain P."/>
            <person name="Rohde M."/>
            <person name="Goker M."/>
            <person name="Bristow J."/>
            <person name="Eisen J.A."/>
            <person name="Markowitz V."/>
            <person name="Hugenholtz P."/>
            <person name="Kyrpides N.C."/>
            <person name="Klenk H.P."/>
            <person name="Lapidus A."/>
        </authorList>
    </citation>
    <scope>NUCLEOTIDE SEQUENCE [LARGE SCALE GENOMIC DNA]</scope>
    <source>
        <strain evidence="2">ATCC 27377 / DSM 6068 / ICPB 4128</strain>
    </source>
</reference>